<dbReference type="InterPro" id="IPR027434">
    <property type="entry name" value="Homing_endonucl"/>
</dbReference>
<organism evidence="1 2">
    <name type="scientific">Synechococcus phage ACG-2014f</name>
    <dbReference type="NCBI Taxonomy" id="1493511"/>
    <lineage>
        <taxon>Viruses</taxon>
        <taxon>Duplodnaviria</taxon>
        <taxon>Heunggongvirae</taxon>
        <taxon>Uroviricota</taxon>
        <taxon>Caudoviricetes</taxon>
        <taxon>Pantevenvirales</taxon>
        <taxon>Kyanoviridae</taxon>
        <taxon>Atlauavirus</taxon>
        <taxon>Atlauavirus tusconc8</taxon>
    </lineage>
</organism>
<dbReference type="EMBL" id="KJ019096">
    <property type="protein sequence ID" value="AIX30328.1"/>
    <property type="molecule type" value="Genomic_DNA"/>
</dbReference>
<keyword evidence="1" id="KW-0255">Endonuclease</keyword>
<dbReference type="GO" id="GO:0004519">
    <property type="term" value="F:endonuclease activity"/>
    <property type="evidence" value="ECO:0007669"/>
    <property type="project" value="UniProtKB-KW"/>
</dbReference>
<proteinExistence type="predicted"/>
<name>A0A0E3HI39_9CAUD</name>
<evidence type="ECO:0000313" key="1">
    <source>
        <dbReference type="EMBL" id="AIX30328.1"/>
    </source>
</evidence>
<accession>A0A0E3HI39</accession>
<evidence type="ECO:0000313" key="2">
    <source>
        <dbReference type="Proteomes" id="UP000185314"/>
    </source>
</evidence>
<dbReference type="Proteomes" id="UP000185314">
    <property type="component" value="Segment"/>
</dbReference>
<dbReference type="Gene3D" id="3.10.28.10">
    <property type="entry name" value="Homing endonucleases"/>
    <property type="match status" value="1"/>
</dbReference>
<protein>
    <submittedName>
        <fullName evidence="1">Putative LAGLIDADG homing endonuclease</fullName>
    </submittedName>
</protein>
<keyword evidence="1" id="KW-0540">Nuclease</keyword>
<keyword evidence="1" id="KW-0378">Hydrolase</keyword>
<dbReference type="SUPFAM" id="SSF55608">
    <property type="entry name" value="Homing endonucleases"/>
    <property type="match status" value="1"/>
</dbReference>
<reference evidence="1 2" key="1">
    <citation type="submission" date="2013-12" db="EMBL/GenBank/DDBJ databases">
        <title>Ecological redundancy of diverse viral populations within a natural community.</title>
        <authorList>
            <person name="Gregory A.C."/>
            <person name="LaButti K."/>
            <person name="Copeland A."/>
            <person name="Woyke T."/>
            <person name="Sullivan M.B."/>
        </authorList>
    </citation>
    <scope>NUCLEOTIDE SEQUENCE [LARGE SCALE GENOMIC DNA]</scope>
    <source>
        <strain evidence="1">Syn7803US36</strain>
    </source>
</reference>
<gene>
    <name evidence="1" type="ORF">Syn7803US36_140</name>
</gene>
<sequence length="119" mass="13799">MDEFSWFVGIYEGEGCFGSRICKKKYKDREYRNAGIYLTIKMTDEDTIARVAKFLGQSYGVVDKKATEKLGRKTLYRVRQMGGASNGKLYDLAQRMLPHLSQRRQEQIRGHIEKAQNLI</sequence>